<organism evidence="2 3">
    <name type="scientific">Amycolatopsis nalaikhensis</name>
    <dbReference type="NCBI Taxonomy" id="715472"/>
    <lineage>
        <taxon>Bacteria</taxon>
        <taxon>Bacillati</taxon>
        <taxon>Actinomycetota</taxon>
        <taxon>Actinomycetes</taxon>
        <taxon>Pseudonocardiales</taxon>
        <taxon>Pseudonocardiaceae</taxon>
        <taxon>Amycolatopsis</taxon>
    </lineage>
</organism>
<keyword evidence="3" id="KW-1185">Reference proteome</keyword>
<dbReference type="EMBL" id="CP127173">
    <property type="protein sequence ID" value="WIV57702.1"/>
    <property type="molecule type" value="Genomic_DNA"/>
</dbReference>
<gene>
    <name evidence="2" type="ORF">QP939_03155</name>
</gene>
<dbReference type="RefSeq" id="WP_285455002.1">
    <property type="nucleotide sequence ID" value="NZ_CP127173.1"/>
</dbReference>
<name>A0ABY8XQ92_9PSEU</name>
<evidence type="ECO:0000313" key="3">
    <source>
        <dbReference type="Proteomes" id="UP001227101"/>
    </source>
</evidence>
<sequence length="78" mass="8527">MDIDDYDPMDTGKVFAAGGWQRSPLCGPDKGDCVEINLDRPGLVAIRDSKLADSPVLVFSAAEWDTFTRGLTVKPEVR</sequence>
<protein>
    <submittedName>
        <fullName evidence="2">DUF397 domain-containing protein</fullName>
    </submittedName>
</protein>
<evidence type="ECO:0000259" key="1">
    <source>
        <dbReference type="Pfam" id="PF04149"/>
    </source>
</evidence>
<reference evidence="2 3" key="1">
    <citation type="submission" date="2023-06" db="EMBL/GenBank/DDBJ databases">
        <authorList>
            <person name="Oyuntsetseg B."/>
            <person name="Kim S.B."/>
        </authorList>
    </citation>
    <scope>NUCLEOTIDE SEQUENCE [LARGE SCALE GENOMIC DNA]</scope>
    <source>
        <strain evidence="2 3">2-2</strain>
    </source>
</reference>
<dbReference type="Pfam" id="PF04149">
    <property type="entry name" value="DUF397"/>
    <property type="match status" value="1"/>
</dbReference>
<dbReference type="InterPro" id="IPR007278">
    <property type="entry name" value="DUF397"/>
</dbReference>
<evidence type="ECO:0000313" key="2">
    <source>
        <dbReference type="EMBL" id="WIV57702.1"/>
    </source>
</evidence>
<dbReference type="Proteomes" id="UP001227101">
    <property type="component" value="Chromosome"/>
</dbReference>
<feature type="domain" description="DUF397" evidence="1">
    <location>
        <begin position="19"/>
        <end position="71"/>
    </location>
</feature>
<accession>A0ABY8XQ92</accession>
<proteinExistence type="predicted"/>